<dbReference type="EMBL" id="GL945562">
    <property type="protein sequence ID" value="EGN91622.1"/>
    <property type="molecule type" value="Genomic_DNA"/>
</dbReference>
<gene>
    <name evidence="2" type="ORF">SERLA73DRAFT_80280</name>
</gene>
<accession>F8QJ98</accession>
<keyword evidence="3" id="KW-1185">Reference proteome</keyword>
<protein>
    <recommendedName>
        <fullName evidence="4">Retrotransposon gag domain-containing protein</fullName>
    </recommendedName>
</protein>
<organism evidence="3">
    <name type="scientific">Serpula lacrymans var. lacrymans (strain S7.3)</name>
    <name type="common">Dry rot fungus</name>
    <dbReference type="NCBI Taxonomy" id="936435"/>
    <lineage>
        <taxon>Eukaryota</taxon>
        <taxon>Fungi</taxon>
        <taxon>Dikarya</taxon>
        <taxon>Basidiomycota</taxon>
        <taxon>Agaricomycotina</taxon>
        <taxon>Agaricomycetes</taxon>
        <taxon>Agaricomycetidae</taxon>
        <taxon>Boletales</taxon>
        <taxon>Coniophorineae</taxon>
        <taxon>Serpulaceae</taxon>
        <taxon>Serpula</taxon>
    </lineage>
</organism>
<dbReference type="OMA" id="HEMFNAC"/>
<dbReference type="STRING" id="936435.F8QJ98"/>
<evidence type="ECO:0000313" key="2">
    <source>
        <dbReference type="EMBL" id="EGN91622.1"/>
    </source>
</evidence>
<dbReference type="AlphaFoldDB" id="F8QJ98"/>
<evidence type="ECO:0008006" key="4">
    <source>
        <dbReference type="Google" id="ProtNLM"/>
    </source>
</evidence>
<evidence type="ECO:0000256" key="1">
    <source>
        <dbReference type="SAM" id="MobiDB-lite"/>
    </source>
</evidence>
<dbReference type="Proteomes" id="UP000008063">
    <property type="component" value="Unassembled WGS sequence"/>
</dbReference>
<name>F8QJ98_SERL3</name>
<feature type="compositionally biased region" description="Basic and acidic residues" evidence="1">
    <location>
        <begin position="194"/>
        <end position="215"/>
    </location>
</feature>
<proteinExistence type="predicted"/>
<reference evidence="3" key="1">
    <citation type="journal article" date="2011" name="Science">
        <title>The plant cell wall-decomposing machinery underlies the functional diversity of forest fungi.</title>
        <authorList>
            <person name="Eastwood D.C."/>
            <person name="Floudas D."/>
            <person name="Binder M."/>
            <person name="Majcherczyk A."/>
            <person name="Schneider P."/>
            <person name="Aerts A."/>
            <person name="Asiegbu F.O."/>
            <person name="Baker S.E."/>
            <person name="Barry K."/>
            <person name="Bendiksby M."/>
            <person name="Blumentritt M."/>
            <person name="Coutinho P.M."/>
            <person name="Cullen D."/>
            <person name="de Vries R.P."/>
            <person name="Gathman A."/>
            <person name="Goodell B."/>
            <person name="Henrissat B."/>
            <person name="Ihrmark K."/>
            <person name="Kauserud H."/>
            <person name="Kohler A."/>
            <person name="LaButti K."/>
            <person name="Lapidus A."/>
            <person name="Lavin J.L."/>
            <person name="Lee Y.-H."/>
            <person name="Lindquist E."/>
            <person name="Lilly W."/>
            <person name="Lucas S."/>
            <person name="Morin E."/>
            <person name="Murat C."/>
            <person name="Oguiza J.A."/>
            <person name="Park J."/>
            <person name="Pisabarro A.G."/>
            <person name="Riley R."/>
            <person name="Rosling A."/>
            <person name="Salamov A."/>
            <person name="Schmidt O."/>
            <person name="Schmutz J."/>
            <person name="Skrede I."/>
            <person name="Stenlid J."/>
            <person name="Wiebenga A."/>
            <person name="Xie X."/>
            <person name="Kuees U."/>
            <person name="Hibbett D.S."/>
            <person name="Hoffmeister D."/>
            <person name="Hoegberg N."/>
            <person name="Martin F."/>
            <person name="Grigoriev I.V."/>
            <person name="Watkinson S.C."/>
        </authorList>
    </citation>
    <scope>NUCLEOTIDE SEQUENCE [LARGE SCALE GENOMIC DNA]</scope>
    <source>
        <strain evidence="3">strain S7.3</strain>
    </source>
</reference>
<feature type="region of interest" description="Disordered" evidence="1">
    <location>
        <begin position="164"/>
        <end position="222"/>
    </location>
</feature>
<sequence length="222" mass="25947">MVYDGKPDLQEFHQFMVAANTYVREGRVPKRGRVYRLSPFLKGTVYDFFLYKVSPDPYSWRLREFFIGLFNHCFPVDYRMKQRDKLKCCFQDNKTVKEYLYKLTELWNIIGDSDECQRVIQFWTGLNSELQQGLWLKELNPELLSFEEVQATAKRLEIAHSAGNRSCQLNPKNSGKDQGPPPPGPTPGSQNSSRWDHRKREPRDEARRLAWERIKGPVPGGS</sequence>
<feature type="compositionally biased region" description="Polar residues" evidence="1">
    <location>
        <begin position="164"/>
        <end position="173"/>
    </location>
</feature>
<dbReference type="OrthoDB" id="3205788at2759"/>
<dbReference type="eggNOG" id="ENOG502SNFU">
    <property type="taxonomic scope" value="Eukaryota"/>
</dbReference>
<dbReference type="InParanoid" id="F8QJ98"/>
<evidence type="ECO:0000313" key="3">
    <source>
        <dbReference type="Proteomes" id="UP000008063"/>
    </source>
</evidence>
<dbReference type="HOGENOM" id="CLU_108608_0_0_1"/>